<evidence type="ECO:0000313" key="1">
    <source>
        <dbReference type="EMBL" id="KAF0710787.1"/>
    </source>
</evidence>
<evidence type="ECO:0000313" key="2">
    <source>
        <dbReference type="Proteomes" id="UP000469452"/>
    </source>
</evidence>
<dbReference type="VEuPathDB" id="FungiDB:H257_04346"/>
<protein>
    <submittedName>
        <fullName evidence="1">Uncharacterized protein</fullName>
    </submittedName>
</protein>
<proteinExistence type="predicted"/>
<accession>A0A6A4ZHB4</accession>
<reference evidence="1 2" key="1">
    <citation type="submission" date="2019-06" db="EMBL/GenBank/DDBJ databases">
        <title>Genomics analysis of Aphanomyces spp. identifies a new class of oomycete effector associated with host adaptation.</title>
        <authorList>
            <person name="Gaulin E."/>
        </authorList>
    </citation>
    <scope>NUCLEOTIDE SEQUENCE [LARGE SCALE GENOMIC DNA]</scope>
    <source>
        <strain evidence="1 2">E</strain>
    </source>
</reference>
<dbReference type="Proteomes" id="UP000469452">
    <property type="component" value="Unassembled WGS sequence"/>
</dbReference>
<dbReference type="EMBL" id="VJMI01018397">
    <property type="protein sequence ID" value="KAF0710787.1"/>
    <property type="molecule type" value="Genomic_DNA"/>
</dbReference>
<name>A0A6A4ZHB4_APHAT</name>
<sequence length="425" mass="45908">MLHGQQERAATTSQPSFEARARIETAAHAPSTVPPPPIPAVLVGLGRPNQKLDKFRESVNYLNSLEADEDAPGAYKARTHPNLGGLLVARCIARTQLANLDPTRLVLTLVACVDCKSACVQEHDCFCLFVFEFSDSPPHNAVTVRYTCQLDAQVGAYGGASGLATVRADCSRRFMSAVPWSPAPDVTWTPGDDTGYPLVLGPGLCPAPFLIVEHEWNHRPAAALVHLGRTYALEPQCKAIVLSKIYNRRVGTGRFAGFVLVLLRNENGMYVHQFLSFGTAPLVAVVIRHIRRALIEPHTVLGHAVPAIQLAPHGTVGVDVGQPPVPLDNHLGVSPRELLSVETRPDRVVRRVSDNQLATWTWSEPPPLPMSITIPGGLIPVVHGMVDFPGDNPVPAPPNFQAPPLITIDLMAIVMAHGRATPYAN</sequence>
<comment type="caution">
    <text evidence="1">The sequence shown here is derived from an EMBL/GenBank/DDBJ whole genome shotgun (WGS) entry which is preliminary data.</text>
</comment>
<organism evidence="1 2">
    <name type="scientific">Aphanomyces astaci</name>
    <name type="common">Crayfish plague agent</name>
    <dbReference type="NCBI Taxonomy" id="112090"/>
    <lineage>
        <taxon>Eukaryota</taxon>
        <taxon>Sar</taxon>
        <taxon>Stramenopiles</taxon>
        <taxon>Oomycota</taxon>
        <taxon>Saprolegniomycetes</taxon>
        <taxon>Saprolegniales</taxon>
        <taxon>Verrucalvaceae</taxon>
        <taxon>Aphanomyces</taxon>
    </lineage>
</organism>
<gene>
    <name evidence="1" type="ORF">AaE_012379</name>
</gene>
<dbReference type="AlphaFoldDB" id="A0A6A4ZHB4"/>